<comment type="caution">
    <text evidence="2">The sequence shown here is derived from an EMBL/GenBank/DDBJ whole genome shotgun (WGS) entry which is preliminary data.</text>
</comment>
<dbReference type="AlphaFoldDB" id="A0A4C1UYR6"/>
<dbReference type="Proteomes" id="UP000299102">
    <property type="component" value="Unassembled WGS sequence"/>
</dbReference>
<protein>
    <submittedName>
        <fullName evidence="2">Uncharacterized protein</fullName>
    </submittedName>
</protein>
<evidence type="ECO:0000313" key="3">
    <source>
        <dbReference type="Proteomes" id="UP000299102"/>
    </source>
</evidence>
<evidence type="ECO:0000256" key="1">
    <source>
        <dbReference type="SAM" id="MobiDB-lite"/>
    </source>
</evidence>
<gene>
    <name evidence="2" type="ORF">EVAR_17878_1</name>
</gene>
<dbReference type="EMBL" id="BGZK01000246">
    <property type="protein sequence ID" value="GBP31390.1"/>
    <property type="molecule type" value="Genomic_DNA"/>
</dbReference>
<accession>A0A4C1UYR6</accession>
<reference evidence="2 3" key="1">
    <citation type="journal article" date="2019" name="Commun. Biol.">
        <title>The bagworm genome reveals a unique fibroin gene that provides high tensile strength.</title>
        <authorList>
            <person name="Kono N."/>
            <person name="Nakamura H."/>
            <person name="Ohtoshi R."/>
            <person name="Tomita M."/>
            <person name="Numata K."/>
            <person name="Arakawa K."/>
        </authorList>
    </citation>
    <scope>NUCLEOTIDE SEQUENCE [LARGE SCALE GENOMIC DNA]</scope>
</reference>
<organism evidence="2 3">
    <name type="scientific">Eumeta variegata</name>
    <name type="common">Bagworm moth</name>
    <name type="synonym">Eumeta japonica</name>
    <dbReference type="NCBI Taxonomy" id="151549"/>
    <lineage>
        <taxon>Eukaryota</taxon>
        <taxon>Metazoa</taxon>
        <taxon>Ecdysozoa</taxon>
        <taxon>Arthropoda</taxon>
        <taxon>Hexapoda</taxon>
        <taxon>Insecta</taxon>
        <taxon>Pterygota</taxon>
        <taxon>Neoptera</taxon>
        <taxon>Endopterygota</taxon>
        <taxon>Lepidoptera</taxon>
        <taxon>Glossata</taxon>
        <taxon>Ditrysia</taxon>
        <taxon>Tineoidea</taxon>
        <taxon>Psychidae</taxon>
        <taxon>Oiketicinae</taxon>
        <taxon>Eumeta</taxon>
    </lineage>
</organism>
<proteinExistence type="predicted"/>
<feature type="region of interest" description="Disordered" evidence="1">
    <location>
        <begin position="33"/>
        <end position="60"/>
    </location>
</feature>
<name>A0A4C1UYR6_EUMVA</name>
<sequence length="133" mass="14696">MFLGRDSNSIYRIEHFYKKYIYERVGRKVLEWRSGTGRRSAEQPPTTWPGELAGQDGGSRMVTGDPGLRGVIVLPFKGDDFVLDGVGGRLAAAPVRAQPARLQTDLHVNAVLVPSDGQSRLSSPRRGKIRHIV</sequence>
<evidence type="ECO:0000313" key="2">
    <source>
        <dbReference type="EMBL" id="GBP31390.1"/>
    </source>
</evidence>
<keyword evidence="3" id="KW-1185">Reference proteome</keyword>